<dbReference type="InterPro" id="IPR051449">
    <property type="entry name" value="ABC-2_transporter_component"/>
</dbReference>
<dbReference type="PANTHER" id="PTHR30294:SF29">
    <property type="entry name" value="MULTIDRUG ABC TRANSPORTER PERMEASE YBHS-RELATED"/>
    <property type="match status" value="1"/>
</dbReference>
<evidence type="ECO:0000256" key="3">
    <source>
        <dbReference type="ARBA" id="ARBA00022692"/>
    </source>
</evidence>
<keyword evidence="4 6" id="KW-1133">Transmembrane helix</keyword>
<sequence length="255" mass="28392">MRHVPTLLARELGAYFLSPTAYLVLIGFQVVAFLNFWELIESLARPQVEFSSLRDPMSAYISGSTPFWFAVLAAVPVLTMRLLAEESRSGTIETLATLPITEGEIVVSKWLAGVVMYLFLLVPFALYLPFLYYQGRYEFDTGPLLSLGVGLTTMGMLFIAIGLFFSSLTRNQVVAAVWTFVALFVLVVMSLLLVVFASERRWSGWADAARHVAILHQIHDFALGRLDLRTIALHLSACIFVLFATTTLLTARRGC</sequence>
<feature type="transmembrane region" description="Helical" evidence="6">
    <location>
        <begin position="110"/>
        <end position="132"/>
    </location>
</feature>
<evidence type="ECO:0000256" key="1">
    <source>
        <dbReference type="ARBA" id="ARBA00004651"/>
    </source>
</evidence>
<gene>
    <name evidence="7" type="ORF">PZE19_08000</name>
</gene>
<evidence type="ECO:0000256" key="4">
    <source>
        <dbReference type="ARBA" id="ARBA00022989"/>
    </source>
</evidence>
<dbReference type="Proteomes" id="UP001216907">
    <property type="component" value="Unassembled WGS sequence"/>
</dbReference>
<dbReference type="PANTHER" id="PTHR30294">
    <property type="entry name" value="MEMBRANE COMPONENT OF ABC TRANSPORTER YHHJ-RELATED"/>
    <property type="match status" value="1"/>
</dbReference>
<keyword evidence="5 6" id="KW-0472">Membrane</keyword>
<feature type="transmembrane region" description="Helical" evidence="6">
    <location>
        <begin position="144"/>
        <end position="166"/>
    </location>
</feature>
<dbReference type="RefSeq" id="WP_277860057.1">
    <property type="nucleotide sequence ID" value="NZ_JARRAG010000001.1"/>
</dbReference>
<keyword evidence="8" id="KW-1185">Reference proteome</keyword>
<comment type="subcellular location">
    <subcellularLocation>
        <location evidence="1">Cell membrane</location>
        <topology evidence="1">Multi-pass membrane protein</topology>
    </subcellularLocation>
</comment>
<dbReference type="EMBL" id="JARRAG010000001">
    <property type="protein sequence ID" value="MDG3003708.1"/>
    <property type="molecule type" value="Genomic_DNA"/>
</dbReference>
<evidence type="ECO:0000256" key="6">
    <source>
        <dbReference type="SAM" id="Phobius"/>
    </source>
</evidence>
<name>A0ABT6F807_9BACT</name>
<feature type="transmembrane region" description="Helical" evidence="6">
    <location>
        <begin position="57"/>
        <end position="78"/>
    </location>
</feature>
<evidence type="ECO:0000256" key="5">
    <source>
        <dbReference type="ARBA" id="ARBA00023136"/>
    </source>
</evidence>
<accession>A0ABT6F807</accession>
<dbReference type="Pfam" id="PF12679">
    <property type="entry name" value="ABC2_membrane_2"/>
    <property type="match status" value="1"/>
</dbReference>
<reference evidence="7 8" key="1">
    <citation type="submission" date="2023-03" db="EMBL/GenBank/DDBJ databases">
        <title>Paludisphaera mucosa sp. nov. a novel planctomycete from northern fen.</title>
        <authorList>
            <person name="Ivanova A."/>
        </authorList>
    </citation>
    <scope>NUCLEOTIDE SEQUENCE [LARGE SCALE GENOMIC DNA]</scope>
    <source>
        <strain evidence="7 8">Pla2</strain>
    </source>
</reference>
<evidence type="ECO:0000256" key="2">
    <source>
        <dbReference type="ARBA" id="ARBA00022475"/>
    </source>
</evidence>
<keyword evidence="2" id="KW-1003">Cell membrane</keyword>
<feature type="transmembrane region" description="Helical" evidence="6">
    <location>
        <begin position="12"/>
        <end position="37"/>
    </location>
</feature>
<organism evidence="7 8">
    <name type="scientific">Paludisphaera mucosa</name>
    <dbReference type="NCBI Taxonomy" id="3030827"/>
    <lineage>
        <taxon>Bacteria</taxon>
        <taxon>Pseudomonadati</taxon>
        <taxon>Planctomycetota</taxon>
        <taxon>Planctomycetia</taxon>
        <taxon>Isosphaerales</taxon>
        <taxon>Isosphaeraceae</taxon>
        <taxon>Paludisphaera</taxon>
    </lineage>
</organism>
<protein>
    <submittedName>
        <fullName evidence="7">ABC transporter permease subunit</fullName>
    </submittedName>
</protein>
<evidence type="ECO:0000313" key="8">
    <source>
        <dbReference type="Proteomes" id="UP001216907"/>
    </source>
</evidence>
<comment type="caution">
    <text evidence="7">The sequence shown here is derived from an EMBL/GenBank/DDBJ whole genome shotgun (WGS) entry which is preliminary data.</text>
</comment>
<feature type="transmembrane region" description="Helical" evidence="6">
    <location>
        <begin position="231"/>
        <end position="251"/>
    </location>
</feature>
<evidence type="ECO:0000313" key="7">
    <source>
        <dbReference type="EMBL" id="MDG3003708.1"/>
    </source>
</evidence>
<feature type="transmembrane region" description="Helical" evidence="6">
    <location>
        <begin position="173"/>
        <end position="197"/>
    </location>
</feature>
<proteinExistence type="predicted"/>
<keyword evidence="3 6" id="KW-0812">Transmembrane</keyword>